<dbReference type="SMART" id="SM00857">
    <property type="entry name" value="Resolvase"/>
    <property type="match status" value="1"/>
</dbReference>
<dbReference type="PROSITE" id="PS51736">
    <property type="entry name" value="RECOMBINASES_3"/>
    <property type="match status" value="1"/>
</dbReference>
<dbReference type="GO" id="GO:0003677">
    <property type="term" value="F:DNA binding"/>
    <property type="evidence" value="ECO:0007669"/>
    <property type="project" value="UniProtKB-KW"/>
</dbReference>
<proteinExistence type="predicted"/>
<protein>
    <submittedName>
        <fullName evidence="3">Resolvase domain-containing protein</fullName>
    </submittedName>
</protein>
<gene>
    <name evidence="3" type="ORF">RHRU231_600026</name>
</gene>
<accession>A0A098BN05</accession>
<evidence type="ECO:0000256" key="1">
    <source>
        <dbReference type="ARBA" id="ARBA00023125"/>
    </source>
</evidence>
<dbReference type="OrthoDB" id="3405463at2"/>
<evidence type="ECO:0000313" key="4">
    <source>
        <dbReference type="Proteomes" id="UP000042997"/>
    </source>
</evidence>
<dbReference type="Pfam" id="PF00239">
    <property type="entry name" value="Resolvase"/>
    <property type="match status" value="1"/>
</dbReference>
<dbReference type="GO" id="GO:0000150">
    <property type="term" value="F:DNA strand exchange activity"/>
    <property type="evidence" value="ECO:0007669"/>
    <property type="project" value="InterPro"/>
</dbReference>
<dbReference type="InterPro" id="IPR006119">
    <property type="entry name" value="Resolv_N"/>
</dbReference>
<dbReference type="InterPro" id="IPR036162">
    <property type="entry name" value="Resolvase-like_N_sf"/>
</dbReference>
<dbReference type="GeneID" id="66838259"/>
<dbReference type="RefSeq" id="WP_006554627.1">
    <property type="nucleotide sequence ID" value="NZ_CP023714.1"/>
</dbReference>
<dbReference type="Pfam" id="PF24623">
    <property type="entry name" value="Phage_zn_bind_8"/>
    <property type="match status" value="1"/>
</dbReference>
<keyword evidence="2" id="KW-0233">DNA recombination</keyword>
<evidence type="ECO:0000313" key="3">
    <source>
        <dbReference type="EMBL" id="CDZ90093.1"/>
    </source>
</evidence>
<dbReference type="PANTHER" id="PTHR30461">
    <property type="entry name" value="DNA-INVERTASE FROM LAMBDOID PROPHAGE"/>
    <property type="match status" value="1"/>
</dbReference>
<dbReference type="InterPro" id="IPR056911">
    <property type="entry name" value="Phage_Znf_bind_put"/>
</dbReference>
<reference evidence="3 4" key="1">
    <citation type="journal article" date="2014" name="Genome Announc.">
        <title>Draft Genome Sequence of Propane- and Butane-Oxidizing Actinobacterium Rhodococcus ruber IEGM 231.</title>
        <authorList>
            <person name="Ivshina I.B."/>
            <person name="Kuyukina M.S."/>
            <person name="Krivoruchko A.V."/>
            <person name="Barbe V."/>
            <person name="Fischer C."/>
        </authorList>
    </citation>
    <scope>NUCLEOTIDE SEQUENCE [LARGE SCALE GENOMIC DNA]</scope>
</reference>
<dbReference type="SUPFAM" id="SSF53041">
    <property type="entry name" value="Resolvase-like"/>
    <property type="match status" value="1"/>
</dbReference>
<dbReference type="InterPro" id="IPR050639">
    <property type="entry name" value="SSR_resolvase"/>
</dbReference>
<organism evidence="3 4">
    <name type="scientific">Rhodococcus ruber</name>
    <dbReference type="NCBI Taxonomy" id="1830"/>
    <lineage>
        <taxon>Bacteria</taxon>
        <taxon>Bacillati</taxon>
        <taxon>Actinomycetota</taxon>
        <taxon>Actinomycetes</taxon>
        <taxon>Mycobacteriales</taxon>
        <taxon>Nocardiaceae</taxon>
        <taxon>Rhodococcus</taxon>
    </lineage>
</organism>
<dbReference type="AlphaFoldDB" id="A0A098BN05"/>
<dbReference type="Proteomes" id="UP000042997">
    <property type="component" value="Unassembled WGS sequence"/>
</dbReference>
<dbReference type="CDD" id="cd03768">
    <property type="entry name" value="SR_ResInv"/>
    <property type="match status" value="1"/>
</dbReference>
<dbReference type="PANTHER" id="PTHR30461:SF2">
    <property type="entry name" value="SERINE RECOMBINASE PINE-RELATED"/>
    <property type="match status" value="1"/>
</dbReference>
<evidence type="ECO:0000256" key="2">
    <source>
        <dbReference type="ARBA" id="ARBA00023172"/>
    </source>
</evidence>
<dbReference type="EMBL" id="CCSD01000073">
    <property type="protein sequence ID" value="CDZ90093.1"/>
    <property type="molecule type" value="Genomic_DNA"/>
</dbReference>
<sequence>MDLTPDQAANAVERNDCPKCEAPAGSACRTRGGKTATKYHTARFILVPALREELDVLVPEDRGPGRPWKPGPPAEALPAAAAAKPIRIGYARCSTAQQELQSQLDALEPVCKRIFSEKISTRVKTRPKLEAALKLAYDIKEAAPDQEVILTVHELKRLARNAAELMTLSNQLQKAGVQLELLTGPLTGIYDPNGMGAMFFAVLAVAAQLDRNYIREKTLEGQVAAATKGNHGGRPKVIDDDMLLFARALKDKGVPVPEIAKKLTIKTGKNAGQHPSVASVYRALADAEETGQPAGPEIIAPRRPMRVDLTGPGSGTDPELMERLTRQVLEGDGVLDTLVEQSEEQTDDVVAALLAQARREGEGA</sequence>
<dbReference type="Gene3D" id="3.40.50.1390">
    <property type="entry name" value="Resolvase, N-terminal catalytic domain"/>
    <property type="match status" value="1"/>
</dbReference>
<name>A0A098BN05_9NOCA</name>
<keyword evidence="1" id="KW-0238">DNA-binding</keyword>